<organism evidence="1 2">
    <name type="scientific">Chryseobacterium turcicum</name>
    <dbReference type="NCBI Taxonomy" id="2898076"/>
    <lineage>
        <taxon>Bacteria</taxon>
        <taxon>Pseudomonadati</taxon>
        <taxon>Bacteroidota</taxon>
        <taxon>Flavobacteriia</taxon>
        <taxon>Flavobacteriales</taxon>
        <taxon>Weeksellaceae</taxon>
        <taxon>Chryseobacterium group</taxon>
        <taxon>Chryseobacterium</taxon>
    </lineage>
</organism>
<gene>
    <name evidence="1" type="ORF">LO744_01740</name>
</gene>
<dbReference type="EMBL" id="JAJNAY010000001">
    <property type="protein sequence ID" value="MCD1115598.1"/>
    <property type="molecule type" value="Genomic_DNA"/>
</dbReference>
<evidence type="ECO:0000313" key="2">
    <source>
        <dbReference type="Proteomes" id="UP001108025"/>
    </source>
</evidence>
<keyword evidence="2" id="KW-1185">Reference proteome</keyword>
<dbReference type="RefSeq" id="WP_230666766.1">
    <property type="nucleotide sequence ID" value="NZ_JAJNAY010000001.1"/>
</dbReference>
<comment type="caution">
    <text evidence="1">The sequence shown here is derived from an EMBL/GenBank/DDBJ whole genome shotgun (WGS) entry which is preliminary data.</text>
</comment>
<protein>
    <submittedName>
        <fullName evidence="1">Uncharacterized protein</fullName>
    </submittedName>
</protein>
<accession>A0A9Q3V0P5</accession>
<proteinExistence type="predicted"/>
<name>A0A9Q3V0P5_9FLAO</name>
<sequence length="97" mass="11733">MKKASKISEYKRLSAIIEANKSHYDNDLIDLKEYYTNFITVIEYIDWLLSKIILFYNRYDDIEISVPALREIISSLNDHLNKINHESDKKYLKRRKY</sequence>
<dbReference type="AlphaFoldDB" id="A0A9Q3V0P5"/>
<reference evidence="1" key="1">
    <citation type="submission" date="2021-11" db="EMBL/GenBank/DDBJ databases">
        <title>Description of novel Chryseobacterium species.</title>
        <authorList>
            <person name="Saticioglu I.B."/>
            <person name="Ay H."/>
            <person name="Altun S."/>
            <person name="Duman M."/>
        </authorList>
    </citation>
    <scope>NUCLEOTIDE SEQUENCE</scope>
    <source>
        <strain evidence="1">C-17</strain>
    </source>
</reference>
<evidence type="ECO:0000313" key="1">
    <source>
        <dbReference type="EMBL" id="MCD1115598.1"/>
    </source>
</evidence>
<dbReference type="Proteomes" id="UP001108025">
    <property type="component" value="Unassembled WGS sequence"/>
</dbReference>